<evidence type="ECO:0008006" key="3">
    <source>
        <dbReference type="Google" id="ProtNLM"/>
    </source>
</evidence>
<protein>
    <recommendedName>
        <fullName evidence="3">Glycosyl hydrolase BNR repeat-containing protein</fullName>
    </recommendedName>
</protein>
<organism evidence="1 2">
    <name type="scientific">Halorubrum cibi</name>
    <dbReference type="NCBI Taxonomy" id="413815"/>
    <lineage>
        <taxon>Archaea</taxon>
        <taxon>Methanobacteriati</taxon>
        <taxon>Methanobacteriota</taxon>
        <taxon>Stenosarchaea group</taxon>
        <taxon>Halobacteria</taxon>
        <taxon>Halobacteriales</taxon>
        <taxon>Haloferacaceae</taxon>
        <taxon>Halorubrum</taxon>
    </lineage>
</organism>
<evidence type="ECO:0000313" key="2">
    <source>
        <dbReference type="Proteomes" id="UP000319712"/>
    </source>
</evidence>
<dbReference type="InterPro" id="IPR015943">
    <property type="entry name" value="WD40/YVTN_repeat-like_dom_sf"/>
</dbReference>
<dbReference type="InterPro" id="IPR036278">
    <property type="entry name" value="Sialidase_sf"/>
</dbReference>
<evidence type="ECO:0000313" key="1">
    <source>
        <dbReference type="EMBL" id="SMO53911.1"/>
    </source>
</evidence>
<accession>A0A521C503</accession>
<dbReference type="SUPFAM" id="SSF50939">
    <property type="entry name" value="Sialidases"/>
    <property type="match status" value="1"/>
</dbReference>
<proteinExistence type="predicted"/>
<name>A0A521C503_9EURY</name>
<reference evidence="1 2" key="1">
    <citation type="submission" date="2017-05" db="EMBL/GenBank/DDBJ databases">
        <authorList>
            <person name="Varghese N."/>
            <person name="Submissions S."/>
        </authorList>
    </citation>
    <scope>NUCLEOTIDE SEQUENCE [LARGE SCALE GENOMIC DNA]</scope>
    <source>
        <strain evidence="1 2">DSM 19504</strain>
    </source>
</reference>
<dbReference type="OrthoDB" id="197823at2157"/>
<dbReference type="EMBL" id="FXTD01000003">
    <property type="protein sequence ID" value="SMO53911.1"/>
    <property type="molecule type" value="Genomic_DNA"/>
</dbReference>
<keyword evidence="2" id="KW-1185">Reference proteome</keyword>
<dbReference type="Gene3D" id="2.130.10.10">
    <property type="entry name" value="YVTN repeat-like/Quinoprotein amine dehydrogenase"/>
    <property type="match status" value="1"/>
</dbReference>
<gene>
    <name evidence="1" type="ORF">SAMN06264867_103277</name>
</gene>
<dbReference type="Proteomes" id="UP000319712">
    <property type="component" value="Unassembled WGS sequence"/>
</dbReference>
<sequence length="405" mass="43893">MTSTEELCAGEVRWFGGHGLRGGRLDVDRARIGGIRDGRLYCTRGRTVGVWTPSDGYARLGRLPTSGDGIADVRFRLRNGALTKRLLRPVVGSWTTTNLWPLRDALLATVGRRVFRSSDRGRSWDPVRRLPSSSGPMGVLPTSVGLHDGAVYLAEYTLGDDPARILRSEDDGRSWETYVETTAVRHFHGVFSDPYGGDLWATSGDADDESAVGRLADGRFVRVGEGSQRWRAVELSFTPSSVVWGMDCSYAADVELLRLRREDLSAPETVGRTDASVYYTATLPVDGEVWVAVATAAEVGTDSTAPAGRGNRSGDVARVLVASSASAYEEWYELAAFPRRRPLGSIAPGVPTASAYVFLAADERMGLFVNPFNTRTDHGSVIRVPPEQLSRLPDEAPTVRASASG</sequence>
<dbReference type="AlphaFoldDB" id="A0A521C503"/>